<sequence length="191" mass="21771">MADATAEGHETEGNEPLLEDLLDYAYAESTEAHAAAALKKFNAFLQTQYPAIGDASNITKQNLDRKLMGRFATYLIKDAKIGYNTSSTYLSSVKQHQEDKLQTDFFERNNSWYSRLRTSLRSQYMKSAAATGSRLQDKAPPMMLSDLKHICNSLFLKNTTKRLRDRTLVASQWSMVRRSSDVSTIRFDDMY</sequence>
<organism evidence="1 2">
    <name type="scientific">Lagenidium giganteum</name>
    <dbReference type="NCBI Taxonomy" id="4803"/>
    <lineage>
        <taxon>Eukaryota</taxon>
        <taxon>Sar</taxon>
        <taxon>Stramenopiles</taxon>
        <taxon>Oomycota</taxon>
        <taxon>Peronosporomycetes</taxon>
        <taxon>Pythiales</taxon>
        <taxon>Pythiaceae</taxon>
    </lineage>
</organism>
<reference evidence="1" key="1">
    <citation type="submission" date="2022-11" db="EMBL/GenBank/DDBJ databases">
        <authorList>
            <person name="Morgan W.R."/>
            <person name="Tartar A."/>
        </authorList>
    </citation>
    <scope>NUCLEOTIDE SEQUENCE</scope>
    <source>
        <strain evidence="1">ARSEF 373</strain>
    </source>
</reference>
<dbReference type="Proteomes" id="UP001146120">
    <property type="component" value="Unassembled WGS sequence"/>
</dbReference>
<accession>A0AAV2YS25</accession>
<evidence type="ECO:0000313" key="2">
    <source>
        <dbReference type="Proteomes" id="UP001146120"/>
    </source>
</evidence>
<comment type="caution">
    <text evidence="1">The sequence shown here is derived from an EMBL/GenBank/DDBJ whole genome shotgun (WGS) entry which is preliminary data.</text>
</comment>
<protein>
    <submittedName>
        <fullName evidence="1">Uncharacterized protein</fullName>
    </submittedName>
</protein>
<proteinExistence type="predicted"/>
<dbReference type="EMBL" id="DAKRPA010000180">
    <property type="protein sequence ID" value="DAZ96034.1"/>
    <property type="molecule type" value="Genomic_DNA"/>
</dbReference>
<reference evidence="1" key="2">
    <citation type="journal article" date="2023" name="Microbiol Resour">
        <title>Decontamination and Annotation of the Draft Genome Sequence of the Oomycete Lagenidium giganteum ARSEF 373.</title>
        <authorList>
            <person name="Morgan W.R."/>
            <person name="Tartar A."/>
        </authorList>
    </citation>
    <scope>NUCLEOTIDE SEQUENCE</scope>
    <source>
        <strain evidence="1">ARSEF 373</strain>
    </source>
</reference>
<gene>
    <name evidence="1" type="ORF">N0F65_000029</name>
</gene>
<keyword evidence="2" id="KW-1185">Reference proteome</keyword>
<dbReference type="AlphaFoldDB" id="A0AAV2YS25"/>
<evidence type="ECO:0000313" key="1">
    <source>
        <dbReference type="EMBL" id="DAZ96034.1"/>
    </source>
</evidence>
<name>A0AAV2YS25_9STRA</name>